<dbReference type="Gene3D" id="1.25.10.10">
    <property type="entry name" value="Leucine-rich Repeat Variant"/>
    <property type="match status" value="1"/>
</dbReference>
<evidence type="ECO:0000259" key="1">
    <source>
        <dbReference type="Pfam" id="PF21044"/>
    </source>
</evidence>
<comment type="caution">
    <text evidence="2">The sequence shown here is derived from an EMBL/GenBank/DDBJ whole genome shotgun (WGS) entry which is preliminary data.</text>
</comment>
<evidence type="ECO:0000313" key="2">
    <source>
        <dbReference type="EMBL" id="KAF7990189.1"/>
    </source>
</evidence>
<dbReference type="PANTHER" id="PTHR23161:SF2">
    <property type="entry name" value="PROTEIN CIP2A"/>
    <property type="match status" value="1"/>
</dbReference>
<feature type="domain" description="CIP2A N-terminal" evidence="1">
    <location>
        <begin position="22"/>
        <end position="298"/>
    </location>
</feature>
<dbReference type="Pfam" id="PF21044">
    <property type="entry name" value="CIP2A_N"/>
    <property type="match status" value="1"/>
</dbReference>
<dbReference type="EMBL" id="JACMRX010000005">
    <property type="protein sequence ID" value="KAF7990189.1"/>
    <property type="molecule type" value="Genomic_DNA"/>
</dbReference>
<dbReference type="InterPro" id="IPR042510">
    <property type="entry name" value="CIP2A"/>
</dbReference>
<protein>
    <recommendedName>
        <fullName evidence="1">CIP2A N-terminal domain-containing protein</fullName>
    </recommendedName>
</protein>
<dbReference type="InterPro" id="IPR048701">
    <property type="entry name" value="CIP2A_N"/>
</dbReference>
<dbReference type="OrthoDB" id="73401at2759"/>
<dbReference type="InterPro" id="IPR011989">
    <property type="entry name" value="ARM-like"/>
</dbReference>
<proteinExistence type="predicted"/>
<keyword evidence="3" id="KW-1185">Reference proteome</keyword>
<dbReference type="AlphaFoldDB" id="A0A834XRY5"/>
<sequence>MEKYHNIKSFIVTATEYSRNPSETTASVLQRNLNAIKISADLTIFDPGSIILSEFYLSLYNLTKTLESKTSLTWCTLDVLQHVSKNLAARQTLIHTYKFYQVLARLLESNLITEKRIKVLKLLQELTYGIKIHWQEAHIPSLMNILTQWIMQSKEEEIITLSLGILINLCYKNISVIHTLMRTIDAKAFHRMLLKLQSSSVNTRVQCCKILMIMEQESQDIPEKFIFDFVDITFRSLVSALSEKDVLLIQHIVEFFDDIRQNEHTKNALVSCTNYTNYVKNILNQLDIMTDSECAALVIDFLYP</sequence>
<organism evidence="2 3">
    <name type="scientific">Aphidius gifuensis</name>
    <name type="common">Parasitoid wasp</name>
    <dbReference type="NCBI Taxonomy" id="684658"/>
    <lineage>
        <taxon>Eukaryota</taxon>
        <taxon>Metazoa</taxon>
        <taxon>Ecdysozoa</taxon>
        <taxon>Arthropoda</taxon>
        <taxon>Hexapoda</taxon>
        <taxon>Insecta</taxon>
        <taxon>Pterygota</taxon>
        <taxon>Neoptera</taxon>
        <taxon>Endopterygota</taxon>
        <taxon>Hymenoptera</taxon>
        <taxon>Apocrita</taxon>
        <taxon>Ichneumonoidea</taxon>
        <taxon>Braconidae</taxon>
        <taxon>Aphidiinae</taxon>
        <taxon>Aphidius</taxon>
    </lineage>
</organism>
<dbReference type="InterPro" id="IPR016024">
    <property type="entry name" value="ARM-type_fold"/>
</dbReference>
<dbReference type="SUPFAM" id="SSF48371">
    <property type="entry name" value="ARM repeat"/>
    <property type="match status" value="1"/>
</dbReference>
<accession>A0A834XRY5</accession>
<gene>
    <name evidence="2" type="ORF">HCN44_011481</name>
</gene>
<name>A0A834XRY5_APHGI</name>
<evidence type="ECO:0000313" key="3">
    <source>
        <dbReference type="Proteomes" id="UP000639338"/>
    </source>
</evidence>
<reference evidence="2 3" key="1">
    <citation type="submission" date="2020-08" db="EMBL/GenBank/DDBJ databases">
        <title>Aphidius gifuensis genome sequencing and assembly.</title>
        <authorList>
            <person name="Du Z."/>
        </authorList>
    </citation>
    <scope>NUCLEOTIDE SEQUENCE [LARGE SCALE GENOMIC DNA]</scope>
    <source>
        <strain evidence="2">YNYX2018</strain>
        <tissue evidence="2">Adults</tissue>
    </source>
</reference>
<dbReference type="Proteomes" id="UP000639338">
    <property type="component" value="Unassembled WGS sequence"/>
</dbReference>
<dbReference type="PANTHER" id="PTHR23161">
    <property type="entry name" value="PROTEIN CIP2A"/>
    <property type="match status" value="1"/>
</dbReference>